<name>A0A443LGK4_9RHOB</name>
<reference evidence="2 3" key="1">
    <citation type="submission" date="2019-01" db="EMBL/GenBank/DDBJ databases">
        <title>Sinorhodobacter populi sp. nov. isolated from the symptomatic bark tissue of Populus euramericana canker.</title>
        <authorList>
            <person name="Xu G."/>
        </authorList>
    </citation>
    <scope>NUCLEOTIDE SEQUENCE [LARGE SCALE GENOMIC DNA]</scope>
    <source>
        <strain evidence="2 3">CCTCC AB2012026</strain>
    </source>
</reference>
<keyword evidence="3" id="KW-1185">Reference proteome</keyword>
<evidence type="ECO:0000313" key="3">
    <source>
        <dbReference type="Proteomes" id="UP000286594"/>
    </source>
</evidence>
<dbReference type="RefSeq" id="WP_128149171.1">
    <property type="nucleotide sequence ID" value="NZ_SAVB01000011.1"/>
</dbReference>
<sequence length="87" mass="9927">MHAPLSVSTLEDALLWLLRYTRPEEYIFDPDADLPQAAQFACDMFWISPADLCRKLRAFFADIPQARRSSAPPPLRRAGSVRGPIRR</sequence>
<protein>
    <submittedName>
        <fullName evidence="2">Uncharacterized protein</fullName>
    </submittedName>
</protein>
<evidence type="ECO:0000313" key="2">
    <source>
        <dbReference type="EMBL" id="RWR48320.1"/>
    </source>
</evidence>
<dbReference type="EMBL" id="SAVB01000011">
    <property type="protein sequence ID" value="RWR48320.1"/>
    <property type="molecule type" value="Genomic_DNA"/>
</dbReference>
<comment type="caution">
    <text evidence="2">The sequence shown here is derived from an EMBL/GenBank/DDBJ whole genome shotgun (WGS) entry which is preliminary data.</text>
</comment>
<evidence type="ECO:0000256" key="1">
    <source>
        <dbReference type="SAM" id="MobiDB-lite"/>
    </source>
</evidence>
<gene>
    <name evidence="2" type="ORF">EOW65_10390</name>
</gene>
<feature type="compositionally biased region" description="Low complexity" evidence="1">
    <location>
        <begin position="67"/>
        <end position="80"/>
    </location>
</feature>
<accession>A0A443LGK4</accession>
<feature type="region of interest" description="Disordered" evidence="1">
    <location>
        <begin position="67"/>
        <end position="87"/>
    </location>
</feature>
<organism evidence="2 3">
    <name type="scientific">Paenirhodobacter ferrireducens</name>
    <dbReference type="NCBI Taxonomy" id="1215032"/>
    <lineage>
        <taxon>Bacteria</taxon>
        <taxon>Pseudomonadati</taxon>
        <taxon>Pseudomonadota</taxon>
        <taxon>Alphaproteobacteria</taxon>
        <taxon>Rhodobacterales</taxon>
        <taxon>Rhodobacter group</taxon>
        <taxon>Paenirhodobacter</taxon>
    </lineage>
</organism>
<dbReference type="Proteomes" id="UP000286594">
    <property type="component" value="Unassembled WGS sequence"/>
</dbReference>
<dbReference type="AlphaFoldDB" id="A0A443LGK4"/>
<proteinExistence type="predicted"/>